<evidence type="ECO:0000256" key="1">
    <source>
        <dbReference type="ARBA" id="ARBA00022490"/>
    </source>
</evidence>
<evidence type="ECO:0000256" key="4">
    <source>
        <dbReference type="ARBA" id="ARBA00023125"/>
    </source>
</evidence>
<feature type="region of interest" description="Sigma-70 factor domain-4" evidence="6">
    <location>
        <begin position="254"/>
        <end position="307"/>
    </location>
</feature>
<dbReference type="SUPFAM" id="SSF88659">
    <property type="entry name" value="Sigma3 and sigma4 domains of RNA polymerase sigma factors"/>
    <property type="match status" value="2"/>
</dbReference>
<accession>A0A432YAC9</accession>
<sequence length="323" mass="37079">MSRQDEVEEIDEQAVMSEAEKAAADSADDDSEFEEIIASRANYQKKMDATQLYLSEIGFSPLLTAEEEVHFARLARKGDEAGRRRMIESNLRLVVKIARRYTNRGLPLLDLVEEGNLGLIRAVEKFDPERGFRFSTYATWWIRQTIERAIMNQTRTIRLPIHVVKELNSYLRAARELAHKLDHEPTAEDIAEQMDVSVEDVSRMLRLNERIASVDTPLGGDNDKALVDLLTDENDQGPEGVMQDDDLKEHIVDWLASLNTKQREVLARRFGLMGYEPATLEDVGREIGLTRERVRQIQVEALRRLRDMLRQQGLSLDALFQKD</sequence>
<dbReference type="EMBL" id="PIPY01000013">
    <property type="protein sequence ID" value="RUO57861.1"/>
    <property type="molecule type" value="Genomic_DNA"/>
</dbReference>
<dbReference type="PROSITE" id="PS00716">
    <property type="entry name" value="SIGMA70_2"/>
    <property type="match status" value="1"/>
</dbReference>
<keyword evidence="2 6" id="KW-0805">Transcription regulation</keyword>
<dbReference type="AlphaFoldDB" id="A0A432YAC9"/>
<dbReference type="InterPro" id="IPR012761">
    <property type="entry name" value="RNA_pol_sigma_RpoS"/>
</dbReference>
<dbReference type="PROSITE" id="PS00715">
    <property type="entry name" value="SIGMA70_1"/>
    <property type="match status" value="1"/>
</dbReference>
<dbReference type="InterPro" id="IPR013325">
    <property type="entry name" value="RNA_pol_sigma_r2"/>
</dbReference>
<feature type="region of interest" description="Sigma-70 factor domain-1" evidence="6">
    <location>
        <begin position="48"/>
        <end position="81"/>
    </location>
</feature>
<evidence type="ECO:0000313" key="11">
    <source>
        <dbReference type="Proteomes" id="UP000288259"/>
    </source>
</evidence>
<feature type="short sequence motif" description="Interaction with polymerase core subunit RpoC" evidence="6">
    <location>
        <begin position="110"/>
        <end position="113"/>
    </location>
</feature>
<evidence type="ECO:0000259" key="8">
    <source>
        <dbReference type="PROSITE" id="PS00715"/>
    </source>
</evidence>
<feature type="compositionally biased region" description="Acidic residues" evidence="7">
    <location>
        <begin position="1"/>
        <end position="12"/>
    </location>
</feature>
<dbReference type="FunFam" id="1.10.601.10:FF:000001">
    <property type="entry name" value="RNA polymerase sigma factor SigA"/>
    <property type="match status" value="1"/>
</dbReference>
<dbReference type="InterPro" id="IPR007624">
    <property type="entry name" value="RNA_pol_sigma70_r3"/>
</dbReference>
<organism evidence="10 11">
    <name type="scientific">Pseudidiomarina insulisalsae</name>
    <dbReference type="NCBI Taxonomy" id="575789"/>
    <lineage>
        <taxon>Bacteria</taxon>
        <taxon>Pseudomonadati</taxon>
        <taxon>Pseudomonadota</taxon>
        <taxon>Gammaproteobacteria</taxon>
        <taxon>Alteromonadales</taxon>
        <taxon>Idiomarinaceae</taxon>
        <taxon>Pseudidiomarina</taxon>
    </lineage>
</organism>
<dbReference type="NCBIfam" id="TIGR02937">
    <property type="entry name" value="sigma70-ECF"/>
    <property type="match status" value="1"/>
</dbReference>
<dbReference type="GO" id="GO:0003677">
    <property type="term" value="F:DNA binding"/>
    <property type="evidence" value="ECO:0007669"/>
    <property type="project" value="UniProtKB-UniRule"/>
</dbReference>
<dbReference type="SUPFAM" id="SSF88946">
    <property type="entry name" value="Sigma2 domain of RNA polymerase sigma factors"/>
    <property type="match status" value="1"/>
</dbReference>
<dbReference type="CDD" id="cd06171">
    <property type="entry name" value="Sigma70_r4"/>
    <property type="match status" value="1"/>
</dbReference>
<reference evidence="11" key="1">
    <citation type="journal article" date="2018" name="Front. Microbiol.">
        <title>Genome-Based Analysis Reveals the Taxonomy and Diversity of the Family Idiomarinaceae.</title>
        <authorList>
            <person name="Liu Y."/>
            <person name="Lai Q."/>
            <person name="Shao Z."/>
        </authorList>
    </citation>
    <scope>NUCLEOTIDE SEQUENCE [LARGE SCALE GENOMIC DNA]</scope>
    <source>
        <strain evidence="11">CVS-6</strain>
    </source>
</reference>
<keyword evidence="4 6" id="KW-0238">DNA-binding</keyword>
<evidence type="ECO:0000256" key="5">
    <source>
        <dbReference type="ARBA" id="ARBA00023163"/>
    </source>
</evidence>
<dbReference type="PANTHER" id="PTHR30603:SF67">
    <property type="entry name" value="RNA POLYMERASE SIGMA FACTOR RPOS"/>
    <property type="match status" value="1"/>
</dbReference>
<comment type="subcellular location">
    <subcellularLocation>
        <location evidence="6">Cytoplasm</location>
    </subcellularLocation>
</comment>
<dbReference type="Pfam" id="PF04539">
    <property type="entry name" value="Sigma70_r3"/>
    <property type="match status" value="1"/>
</dbReference>
<evidence type="ECO:0000313" key="10">
    <source>
        <dbReference type="EMBL" id="RUO57861.1"/>
    </source>
</evidence>
<name>A0A432YAC9_9GAMM</name>
<gene>
    <name evidence="6" type="primary">rpoS</name>
    <name evidence="10" type="ORF">CWI71_11255</name>
</gene>
<evidence type="ECO:0000256" key="2">
    <source>
        <dbReference type="ARBA" id="ARBA00023015"/>
    </source>
</evidence>
<dbReference type="PRINTS" id="PR00046">
    <property type="entry name" value="SIGMA70FCT"/>
</dbReference>
<feature type="region of interest" description="Sigma-70 factor domain-3" evidence="6">
    <location>
        <begin position="166"/>
        <end position="241"/>
    </location>
</feature>
<dbReference type="GO" id="GO:0006352">
    <property type="term" value="P:DNA-templated transcription initiation"/>
    <property type="evidence" value="ECO:0007669"/>
    <property type="project" value="UniProtKB-UniRule"/>
</dbReference>
<dbReference type="Gene3D" id="1.10.601.10">
    <property type="entry name" value="RNA Polymerase Primary Sigma Factor"/>
    <property type="match status" value="1"/>
</dbReference>
<dbReference type="InterPro" id="IPR014284">
    <property type="entry name" value="RNA_pol_sigma-70_dom"/>
</dbReference>
<feature type="DNA-binding region" description="H-T-H motif" evidence="6">
    <location>
        <begin position="280"/>
        <end position="299"/>
    </location>
</feature>
<evidence type="ECO:0000256" key="3">
    <source>
        <dbReference type="ARBA" id="ARBA00023082"/>
    </source>
</evidence>
<comment type="subunit">
    <text evidence="6">Interacts with the RNA polymerase core enzyme.</text>
</comment>
<dbReference type="InterPro" id="IPR013324">
    <property type="entry name" value="RNA_pol_sigma_r3/r4-like"/>
</dbReference>
<dbReference type="Pfam" id="PF00140">
    <property type="entry name" value="Sigma70_r1_2"/>
    <property type="match status" value="1"/>
</dbReference>
<dbReference type="GO" id="GO:0005737">
    <property type="term" value="C:cytoplasm"/>
    <property type="evidence" value="ECO:0007669"/>
    <property type="project" value="UniProtKB-SubCell"/>
</dbReference>
<feature type="domain" description="RNA polymerase sigma-70" evidence="9">
    <location>
        <begin position="279"/>
        <end position="305"/>
    </location>
</feature>
<comment type="similarity">
    <text evidence="6">Belongs to the sigma-70 factor family. RpoS subfamily.</text>
</comment>
<feature type="region of interest" description="Sigma-70 factor domain-2" evidence="6">
    <location>
        <begin position="86"/>
        <end position="156"/>
    </location>
</feature>
<dbReference type="InterPro" id="IPR009042">
    <property type="entry name" value="RNA_pol_sigma70_r1_2"/>
</dbReference>
<dbReference type="NCBIfam" id="NF004207">
    <property type="entry name" value="PRK05657.1"/>
    <property type="match status" value="1"/>
</dbReference>
<dbReference type="InterPro" id="IPR050239">
    <property type="entry name" value="Sigma-70_RNA_pol_init_factors"/>
</dbReference>
<keyword evidence="1 6" id="KW-0963">Cytoplasm</keyword>
<keyword evidence="11" id="KW-1185">Reference proteome</keyword>
<comment type="function">
    <text evidence="6">Sigma factors are initiation factors that promote the attachment of RNA polymerase to specific initiation sites and are then released. This sigma factor is the master transcriptional regulator of the stationary phase and the general stress response.</text>
</comment>
<dbReference type="PANTHER" id="PTHR30603">
    <property type="entry name" value="RNA POLYMERASE SIGMA FACTOR RPO"/>
    <property type="match status" value="1"/>
</dbReference>
<dbReference type="GO" id="GO:0016987">
    <property type="term" value="F:sigma factor activity"/>
    <property type="evidence" value="ECO:0007669"/>
    <property type="project" value="UniProtKB-UniRule"/>
</dbReference>
<dbReference type="NCBIfam" id="TIGR02394">
    <property type="entry name" value="rpoS_proteo"/>
    <property type="match status" value="1"/>
</dbReference>
<feature type="region of interest" description="Disordered" evidence="7">
    <location>
        <begin position="1"/>
        <end position="30"/>
    </location>
</feature>
<dbReference type="InterPro" id="IPR007630">
    <property type="entry name" value="RNA_pol_sigma70_r4"/>
</dbReference>
<dbReference type="Gene3D" id="1.10.10.10">
    <property type="entry name" value="Winged helix-like DNA-binding domain superfamily/Winged helix DNA-binding domain"/>
    <property type="match status" value="2"/>
</dbReference>
<dbReference type="OrthoDB" id="9809557at2"/>
<keyword evidence="3 6" id="KW-0731">Sigma factor</keyword>
<dbReference type="RefSeq" id="WP_126755370.1">
    <property type="nucleotide sequence ID" value="NZ_PIPY01000013.1"/>
</dbReference>
<dbReference type="HAMAP" id="MF_00959">
    <property type="entry name" value="Sigma70_RpoS"/>
    <property type="match status" value="1"/>
</dbReference>
<dbReference type="FunFam" id="1.10.10.10:FF:000044">
    <property type="entry name" value="RNA polymerase sigma factor RpoS"/>
    <property type="match status" value="1"/>
</dbReference>
<dbReference type="InterPro" id="IPR036388">
    <property type="entry name" value="WH-like_DNA-bd_sf"/>
</dbReference>
<dbReference type="Pfam" id="PF04545">
    <property type="entry name" value="Sigma70_r4"/>
    <property type="match status" value="1"/>
</dbReference>
<evidence type="ECO:0000259" key="9">
    <source>
        <dbReference type="PROSITE" id="PS00716"/>
    </source>
</evidence>
<dbReference type="InterPro" id="IPR007627">
    <property type="entry name" value="RNA_pol_sigma70_r2"/>
</dbReference>
<proteinExistence type="inferred from homology"/>
<dbReference type="Pfam" id="PF04542">
    <property type="entry name" value="Sigma70_r2"/>
    <property type="match status" value="1"/>
</dbReference>
<comment type="caution">
    <text evidence="10">The sequence shown here is derived from an EMBL/GenBank/DDBJ whole genome shotgun (WGS) entry which is preliminary data.</text>
</comment>
<keyword evidence="5 6" id="KW-0804">Transcription</keyword>
<dbReference type="Proteomes" id="UP000288259">
    <property type="component" value="Unassembled WGS sequence"/>
</dbReference>
<evidence type="ECO:0000256" key="6">
    <source>
        <dbReference type="HAMAP-Rule" id="MF_00959"/>
    </source>
</evidence>
<protein>
    <recommendedName>
        <fullName evidence="6">RNA polymerase sigma factor RpoS</fullName>
    </recommendedName>
    <alternativeName>
        <fullName evidence="6">Sigma S</fullName>
    </alternativeName>
    <alternativeName>
        <fullName evidence="6">Sigma-38</fullName>
    </alternativeName>
</protein>
<evidence type="ECO:0000256" key="7">
    <source>
        <dbReference type="SAM" id="MobiDB-lite"/>
    </source>
</evidence>
<feature type="domain" description="RNA polymerase sigma-70" evidence="8">
    <location>
        <begin position="110"/>
        <end position="123"/>
    </location>
</feature>
<dbReference type="InterPro" id="IPR000943">
    <property type="entry name" value="RNA_pol_sigma70"/>
</dbReference>